<gene>
    <name evidence="2" type="ORF">FRZ67_06750</name>
</gene>
<dbReference type="AlphaFoldDB" id="A0A5B8V8H2"/>
<protein>
    <submittedName>
        <fullName evidence="2">Uncharacterized protein</fullName>
    </submittedName>
</protein>
<feature type="transmembrane region" description="Helical" evidence="1">
    <location>
        <begin position="119"/>
        <end position="137"/>
    </location>
</feature>
<evidence type="ECO:0000313" key="3">
    <source>
        <dbReference type="Proteomes" id="UP000321533"/>
    </source>
</evidence>
<keyword evidence="3" id="KW-1185">Reference proteome</keyword>
<keyword evidence="1" id="KW-0472">Membrane</keyword>
<feature type="transmembrane region" description="Helical" evidence="1">
    <location>
        <begin position="7"/>
        <end position="28"/>
    </location>
</feature>
<reference evidence="2 3" key="1">
    <citation type="journal article" date="2016" name="Int. J. Syst. Evol. Microbiol.">
        <title>Panacibacter ginsenosidivorans gen. nov., sp. nov., with ginsenoside converting activity isolated from soil of a ginseng field.</title>
        <authorList>
            <person name="Siddiqi M.Z."/>
            <person name="Muhammad Shafi S."/>
            <person name="Choi K.D."/>
            <person name="Im W.T."/>
        </authorList>
    </citation>
    <scope>NUCLEOTIDE SEQUENCE [LARGE SCALE GENOMIC DNA]</scope>
    <source>
        <strain evidence="2 3">Gsoil1550</strain>
    </source>
</reference>
<dbReference type="KEGG" id="pgin:FRZ67_06750"/>
<accession>A0A5B8V8H2</accession>
<name>A0A5B8V8H2_9BACT</name>
<proteinExistence type="predicted"/>
<dbReference type="RefSeq" id="WP_147188806.1">
    <property type="nucleotide sequence ID" value="NZ_CP042435.1"/>
</dbReference>
<organism evidence="2 3">
    <name type="scientific">Panacibacter ginsenosidivorans</name>
    <dbReference type="NCBI Taxonomy" id="1813871"/>
    <lineage>
        <taxon>Bacteria</taxon>
        <taxon>Pseudomonadati</taxon>
        <taxon>Bacteroidota</taxon>
        <taxon>Chitinophagia</taxon>
        <taxon>Chitinophagales</taxon>
        <taxon>Chitinophagaceae</taxon>
        <taxon>Panacibacter</taxon>
    </lineage>
</organism>
<sequence length="162" mass="18754">MFSYKFIRILFCLEFVIFAGIVADTFLLNTTSEKDYYDHILTYTKDSYDGNYLEGKIITHKGKVLSLPDDWDYYFEYGQPLFLHVSLIFKQPLYFETSLKGQNTIIPVNSVNSSLGLEIFVLIAALCFLISIISIVLKKYPNDMVVLIAMLFGLFSCLLFFW</sequence>
<dbReference type="EMBL" id="CP042435">
    <property type="protein sequence ID" value="QEC67006.1"/>
    <property type="molecule type" value="Genomic_DNA"/>
</dbReference>
<feature type="transmembrane region" description="Helical" evidence="1">
    <location>
        <begin position="144"/>
        <end position="161"/>
    </location>
</feature>
<dbReference type="Proteomes" id="UP000321533">
    <property type="component" value="Chromosome"/>
</dbReference>
<evidence type="ECO:0000313" key="2">
    <source>
        <dbReference type="EMBL" id="QEC67006.1"/>
    </source>
</evidence>
<keyword evidence="1" id="KW-0812">Transmembrane</keyword>
<keyword evidence="1" id="KW-1133">Transmembrane helix</keyword>
<evidence type="ECO:0000256" key="1">
    <source>
        <dbReference type="SAM" id="Phobius"/>
    </source>
</evidence>